<evidence type="ECO:0000256" key="6">
    <source>
        <dbReference type="ARBA" id="ARBA00048576"/>
    </source>
</evidence>
<evidence type="ECO:0000256" key="3">
    <source>
        <dbReference type="ARBA" id="ARBA00022679"/>
    </source>
</evidence>
<evidence type="ECO:0000256" key="5">
    <source>
        <dbReference type="ARBA" id="ARBA00022929"/>
    </source>
</evidence>
<dbReference type="GO" id="GO:0061579">
    <property type="term" value="F:N-acyl homoserine lactone synthase activity"/>
    <property type="evidence" value="ECO:0007669"/>
    <property type="project" value="UniProtKB-UniRule"/>
</dbReference>
<evidence type="ECO:0000256" key="8">
    <source>
        <dbReference type="RuleBase" id="RU361135"/>
    </source>
</evidence>
<dbReference type="InterPro" id="IPR016181">
    <property type="entry name" value="Acyl_CoA_acyltransferase"/>
</dbReference>
<dbReference type="PANTHER" id="PTHR39322:SF1">
    <property type="entry name" value="ISOVALERYL-HOMOSERINE LACTONE SYNTHASE"/>
    <property type="match status" value="1"/>
</dbReference>
<keyword evidence="3 8" id="KW-0808">Transferase</keyword>
<dbReference type="PRINTS" id="PR01549">
    <property type="entry name" value="AUTOINDCRSYN"/>
</dbReference>
<proteinExistence type="inferred from homology"/>
<keyword evidence="4 8" id="KW-0949">S-adenosyl-L-methionine</keyword>
<dbReference type="RefSeq" id="WP_062942617.1">
    <property type="nucleotide sequence ID" value="NZ_CP171847.1"/>
</dbReference>
<comment type="catalytic activity">
    <reaction evidence="6 8">
        <text>a fatty acyl-[ACP] + S-adenosyl-L-methionine = an N-acyl-L-homoserine lactone + S-methyl-5'-thioadenosine + holo-[ACP] + H(+)</text>
        <dbReference type="Rhea" id="RHEA:10096"/>
        <dbReference type="Rhea" id="RHEA-COMP:9685"/>
        <dbReference type="Rhea" id="RHEA-COMP:14125"/>
        <dbReference type="ChEBI" id="CHEBI:15378"/>
        <dbReference type="ChEBI" id="CHEBI:17509"/>
        <dbReference type="ChEBI" id="CHEBI:55474"/>
        <dbReference type="ChEBI" id="CHEBI:59789"/>
        <dbReference type="ChEBI" id="CHEBI:64479"/>
        <dbReference type="ChEBI" id="CHEBI:138651"/>
        <dbReference type="EC" id="2.3.1.184"/>
    </reaction>
</comment>
<dbReference type="GO" id="GO:0007165">
    <property type="term" value="P:signal transduction"/>
    <property type="evidence" value="ECO:0007669"/>
    <property type="project" value="TreeGrafter"/>
</dbReference>
<dbReference type="EMBL" id="LVYU01000099">
    <property type="protein sequence ID" value="KZA99905.1"/>
    <property type="molecule type" value="Genomic_DNA"/>
</dbReference>
<dbReference type="PROSITE" id="PS00949">
    <property type="entry name" value="AUTOINDUCER_SYNTH_1"/>
    <property type="match status" value="1"/>
</dbReference>
<evidence type="ECO:0000313" key="9">
    <source>
        <dbReference type="EMBL" id="KZA99905.1"/>
    </source>
</evidence>
<dbReference type="SUPFAM" id="SSF55729">
    <property type="entry name" value="Acyl-CoA N-acyltransferases (Nat)"/>
    <property type="match status" value="1"/>
</dbReference>
<name>A0A154IHK3_RHILE</name>
<evidence type="ECO:0000256" key="1">
    <source>
        <dbReference type="ARBA" id="ARBA00012340"/>
    </source>
</evidence>
<organism evidence="9">
    <name type="scientific">Rhizobium leguminosarum</name>
    <dbReference type="NCBI Taxonomy" id="384"/>
    <lineage>
        <taxon>Bacteria</taxon>
        <taxon>Pseudomonadati</taxon>
        <taxon>Pseudomonadota</taxon>
        <taxon>Alphaproteobacteria</taxon>
        <taxon>Hyphomicrobiales</taxon>
        <taxon>Rhizobiaceae</taxon>
        <taxon>Rhizobium/Agrobacterium group</taxon>
        <taxon>Rhizobium</taxon>
    </lineage>
</organism>
<dbReference type="PROSITE" id="PS51187">
    <property type="entry name" value="AUTOINDUCER_SYNTH_2"/>
    <property type="match status" value="1"/>
</dbReference>
<comment type="similarity">
    <text evidence="7 8">Belongs to the autoinducer synthase family.</text>
</comment>
<dbReference type="Gene3D" id="3.40.630.30">
    <property type="match status" value="1"/>
</dbReference>
<evidence type="ECO:0000256" key="4">
    <source>
        <dbReference type="ARBA" id="ARBA00022691"/>
    </source>
</evidence>
<sequence>MRALALSTPRTIQEAHLLHIHYQLRARVFSDRLGWEVDVTAGCESDRFDALRPTYILAIAETGELAGCARLLPALGPTMVADVFPSLLPDGQLKGHAAMIESSRFCVDTALAEGRGAGSVHEATLTMFAGIIEWCMANGYTEIVTVTDLRFERILARVGWPLHRLGEPKKIGVTTAVAGTLAADADMFLRLRPSKYRSELAPCQPGSVRRHL</sequence>
<keyword evidence="2 7" id="KW-0673">Quorum sensing</keyword>
<dbReference type="InterPro" id="IPR018311">
    <property type="entry name" value="Autoind_synth_CS"/>
</dbReference>
<dbReference type="InterPro" id="IPR001690">
    <property type="entry name" value="Autoind_synthase"/>
</dbReference>
<evidence type="ECO:0000256" key="2">
    <source>
        <dbReference type="ARBA" id="ARBA00022654"/>
    </source>
</evidence>
<dbReference type="PANTHER" id="PTHR39322">
    <property type="entry name" value="ACYL-HOMOSERINE-LACTONE SYNTHASE"/>
    <property type="match status" value="1"/>
</dbReference>
<gene>
    <name evidence="9" type="ORF">A4A59_21020</name>
</gene>
<comment type="caution">
    <text evidence="9">The sequence shown here is derived from an EMBL/GenBank/DDBJ whole genome shotgun (WGS) entry which is preliminary data.</text>
</comment>
<dbReference type="EC" id="2.3.1.184" evidence="1 8"/>
<keyword evidence="5 7" id="KW-0071">Autoinducer synthesis</keyword>
<accession>A0A154IHK3</accession>
<evidence type="ECO:0000256" key="7">
    <source>
        <dbReference type="PROSITE-ProRule" id="PRU00533"/>
    </source>
</evidence>
<dbReference type="NCBIfam" id="NF010408">
    <property type="entry name" value="PRK13834.1"/>
    <property type="match status" value="1"/>
</dbReference>
<dbReference type="Pfam" id="PF00765">
    <property type="entry name" value="Autoind_synth"/>
    <property type="match status" value="1"/>
</dbReference>
<reference evidence="9" key="1">
    <citation type="submission" date="2016-03" db="EMBL/GenBank/DDBJ databases">
        <title>Microsymbionts genomes from the relict species Vavilovia formosa.</title>
        <authorList>
            <person name="Chirak E."/>
            <person name="Kimeklis A."/>
            <person name="Kopat V."/>
            <person name="Andronov E."/>
        </authorList>
    </citation>
    <scope>NUCLEOTIDE SEQUENCE [LARGE SCALE GENOMIC DNA]</scope>
    <source>
        <strain evidence="9">Vaf12</strain>
    </source>
</reference>
<dbReference type="GO" id="GO:0009372">
    <property type="term" value="P:quorum sensing"/>
    <property type="evidence" value="ECO:0007669"/>
    <property type="project" value="UniProtKB-UniRule"/>
</dbReference>
<dbReference type="AlphaFoldDB" id="A0A154IHK3"/>
<protein>
    <recommendedName>
        <fullName evidence="1 8">Acyl-homoserine-lactone synthase</fullName>
        <ecNumber evidence="1 8">2.3.1.184</ecNumber>
    </recommendedName>
    <alternativeName>
        <fullName evidence="8">Autoinducer synthesis protein</fullName>
    </alternativeName>
</protein>